<sequence>MSSLPSLVSGPELVAIPLHIVKQQRRQCLICLRKDDPPDELERPIGPQLIQATGPEWARVCPCPREAHVNCILSTATDLHCETCQHTYYRQWRVLVAHIVCFASHVFSIGSAIGIAFGLVYLGRGLGQLGLGNEMSNKIDDDPWFDHELGVILQWLDLVYYATGFSGEALLGLVYIFGFCSVAGFDETLLMVNNTLSLDLSWCLGLEYPIWFNRGLAYLILGFIGLLLGTYLMFYTWIWACLFHQIRHAAFQQSHVKPNRDM</sequence>
<feature type="transmembrane region" description="Helical" evidence="1">
    <location>
        <begin position="95"/>
        <end position="122"/>
    </location>
</feature>
<dbReference type="InParanoid" id="A0A163DQH4"/>
<dbReference type="OrthoDB" id="2286520at2759"/>
<feature type="transmembrane region" description="Helical" evidence="1">
    <location>
        <begin position="216"/>
        <end position="238"/>
    </location>
</feature>
<dbReference type="AlphaFoldDB" id="A0A163DQH4"/>
<feature type="transmembrane region" description="Helical" evidence="1">
    <location>
        <begin position="158"/>
        <end position="177"/>
    </location>
</feature>
<name>A0A163DQH4_PHYB8</name>
<gene>
    <name evidence="2" type="ORF">PHYBLDRAFT_146183</name>
</gene>
<dbReference type="RefSeq" id="XP_018290900.1">
    <property type="nucleotide sequence ID" value="XM_018431602.1"/>
</dbReference>
<keyword evidence="1" id="KW-1133">Transmembrane helix</keyword>
<dbReference type="GeneID" id="28992508"/>
<dbReference type="VEuPathDB" id="FungiDB:PHYBLDRAFT_146183"/>
<keyword evidence="1" id="KW-0472">Membrane</keyword>
<evidence type="ECO:0000313" key="3">
    <source>
        <dbReference type="Proteomes" id="UP000077315"/>
    </source>
</evidence>
<evidence type="ECO:0000256" key="1">
    <source>
        <dbReference type="SAM" id="Phobius"/>
    </source>
</evidence>
<protein>
    <submittedName>
        <fullName evidence="2">Uncharacterized protein</fullName>
    </submittedName>
</protein>
<evidence type="ECO:0000313" key="2">
    <source>
        <dbReference type="EMBL" id="OAD72860.1"/>
    </source>
</evidence>
<proteinExistence type="predicted"/>
<dbReference type="EMBL" id="KV440982">
    <property type="protein sequence ID" value="OAD72860.1"/>
    <property type="molecule type" value="Genomic_DNA"/>
</dbReference>
<dbReference type="Proteomes" id="UP000077315">
    <property type="component" value="Unassembled WGS sequence"/>
</dbReference>
<keyword evidence="3" id="KW-1185">Reference proteome</keyword>
<keyword evidence="1" id="KW-0812">Transmembrane</keyword>
<accession>A0A163DQH4</accession>
<feature type="transmembrane region" description="Helical" evidence="1">
    <location>
        <begin position="189"/>
        <end position="210"/>
    </location>
</feature>
<reference evidence="3" key="1">
    <citation type="submission" date="2015-06" db="EMBL/GenBank/DDBJ databases">
        <title>Expansion of signal transduction pathways in fungi by whole-genome duplication.</title>
        <authorList>
            <consortium name="DOE Joint Genome Institute"/>
            <person name="Corrochano L.M."/>
            <person name="Kuo A."/>
            <person name="Marcet-Houben M."/>
            <person name="Polaino S."/>
            <person name="Salamov A."/>
            <person name="Villalobos J.M."/>
            <person name="Alvarez M.I."/>
            <person name="Avalos J."/>
            <person name="Benito E.P."/>
            <person name="Benoit I."/>
            <person name="Burger G."/>
            <person name="Camino L.P."/>
            <person name="Canovas D."/>
            <person name="Cerda-Olmedo E."/>
            <person name="Cheng J.-F."/>
            <person name="Dominguez A."/>
            <person name="Elias M."/>
            <person name="Eslava A.P."/>
            <person name="Glaser F."/>
            <person name="Grimwood J."/>
            <person name="Gutierrez G."/>
            <person name="Heitman J."/>
            <person name="Henrissat B."/>
            <person name="Iturriaga E.A."/>
            <person name="Lang B.F."/>
            <person name="Lavin J.L."/>
            <person name="Lee S."/>
            <person name="Li W."/>
            <person name="Lindquist E."/>
            <person name="Lopez-Garcia S."/>
            <person name="Luque E.M."/>
            <person name="Marcos A.T."/>
            <person name="Martin J."/>
            <person name="McCluskey K."/>
            <person name="Medina H.R."/>
            <person name="Miralles-Duran A."/>
            <person name="Miyazaki A."/>
            <person name="Munoz-Torres E."/>
            <person name="Oguiza J.A."/>
            <person name="Ohm R."/>
            <person name="Olmedo M."/>
            <person name="Orejas M."/>
            <person name="Ortiz-Castellanos L."/>
            <person name="Pisabarro A.G."/>
            <person name="Rodriguez-Romero J."/>
            <person name="Ruiz-Herrera J."/>
            <person name="Ruiz-Vazquez R."/>
            <person name="Sanz C."/>
            <person name="Schackwitz W."/>
            <person name="Schmutz J."/>
            <person name="Shahriari M."/>
            <person name="Shelest E."/>
            <person name="Silva-Franco F."/>
            <person name="Soanes D."/>
            <person name="Syed K."/>
            <person name="Tagua V.G."/>
            <person name="Talbot N.J."/>
            <person name="Thon M."/>
            <person name="De vries R.P."/>
            <person name="Wiebenga A."/>
            <person name="Yadav J.S."/>
            <person name="Braun E.L."/>
            <person name="Baker S."/>
            <person name="Garre V."/>
            <person name="Horwitz B."/>
            <person name="Torres-Martinez S."/>
            <person name="Idnurm A."/>
            <person name="Herrera-Estrella A."/>
            <person name="Gabaldon T."/>
            <person name="Grigoriev I.V."/>
        </authorList>
    </citation>
    <scope>NUCLEOTIDE SEQUENCE [LARGE SCALE GENOMIC DNA]</scope>
    <source>
        <strain evidence="3">NRRL 1555(-)</strain>
    </source>
</reference>
<organism evidence="2 3">
    <name type="scientific">Phycomyces blakesleeanus (strain ATCC 8743b / DSM 1359 / FGSC 10004 / NBRC 33097 / NRRL 1555)</name>
    <dbReference type="NCBI Taxonomy" id="763407"/>
    <lineage>
        <taxon>Eukaryota</taxon>
        <taxon>Fungi</taxon>
        <taxon>Fungi incertae sedis</taxon>
        <taxon>Mucoromycota</taxon>
        <taxon>Mucoromycotina</taxon>
        <taxon>Mucoromycetes</taxon>
        <taxon>Mucorales</taxon>
        <taxon>Phycomycetaceae</taxon>
        <taxon>Phycomyces</taxon>
    </lineage>
</organism>